<feature type="domain" description="MacB-like periplasmic core" evidence="9">
    <location>
        <begin position="433"/>
        <end position="625"/>
    </location>
</feature>
<keyword evidence="3" id="KW-1003">Cell membrane</keyword>
<dbReference type="Proteomes" id="UP000008332">
    <property type="component" value="Chromosome"/>
</dbReference>
<feature type="transmembrane region" description="Helical" evidence="7">
    <location>
        <begin position="751"/>
        <end position="770"/>
    </location>
</feature>
<dbReference type="GO" id="GO:0044874">
    <property type="term" value="P:lipoprotein localization to outer membrane"/>
    <property type="evidence" value="ECO:0007669"/>
    <property type="project" value="TreeGrafter"/>
</dbReference>
<evidence type="ECO:0000259" key="9">
    <source>
        <dbReference type="Pfam" id="PF12704"/>
    </source>
</evidence>
<keyword evidence="5 7" id="KW-1133">Transmembrane helix</keyword>
<comment type="similarity">
    <text evidence="2">Belongs to the ABC-4 integral membrane protein family. LolC/E subfamily.</text>
</comment>
<gene>
    <name evidence="10" type="ordered locus">Rfer_1941</name>
</gene>
<dbReference type="PANTHER" id="PTHR30489">
    <property type="entry name" value="LIPOPROTEIN-RELEASING SYSTEM TRANSMEMBRANE PROTEIN LOLE"/>
    <property type="match status" value="1"/>
</dbReference>
<dbReference type="PANTHER" id="PTHR30489:SF0">
    <property type="entry name" value="LIPOPROTEIN-RELEASING SYSTEM TRANSMEMBRANE PROTEIN LOLE"/>
    <property type="match status" value="1"/>
</dbReference>
<dbReference type="STRING" id="338969.Rfer_1941"/>
<feature type="transmembrane region" description="Helical" evidence="7">
    <location>
        <begin position="714"/>
        <end position="736"/>
    </location>
</feature>
<evidence type="ECO:0000256" key="6">
    <source>
        <dbReference type="ARBA" id="ARBA00023136"/>
    </source>
</evidence>
<dbReference type="OrthoDB" id="5137249at2"/>
<feature type="transmembrane region" description="Helical" evidence="7">
    <location>
        <begin position="361"/>
        <end position="385"/>
    </location>
</feature>
<evidence type="ECO:0000313" key="11">
    <source>
        <dbReference type="Proteomes" id="UP000008332"/>
    </source>
</evidence>
<dbReference type="GO" id="GO:0098797">
    <property type="term" value="C:plasma membrane protein complex"/>
    <property type="evidence" value="ECO:0007669"/>
    <property type="project" value="TreeGrafter"/>
</dbReference>
<dbReference type="InterPro" id="IPR003838">
    <property type="entry name" value="ABC3_permease_C"/>
</dbReference>
<feature type="transmembrane region" description="Helical" evidence="7">
    <location>
        <begin position="317"/>
        <end position="341"/>
    </location>
</feature>
<dbReference type="Pfam" id="PF12704">
    <property type="entry name" value="MacB_PCD"/>
    <property type="match status" value="1"/>
</dbReference>
<dbReference type="InterPro" id="IPR025857">
    <property type="entry name" value="MacB_PCD"/>
</dbReference>
<evidence type="ECO:0008006" key="12">
    <source>
        <dbReference type="Google" id="ProtNLM"/>
    </source>
</evidence>
<feature type="transmembrane region" description="Helical" evidence="7">
    <location>
        <begin position="655"/>
        <end position="675"/>
    </location>
</feature>
<dbReference type="KEGG" id="rfr:Rfer_1941"/>
<feature type="domain" description="ABC3 transporter permease C-terminal" evidence="8">
    <location>
        <begin position="270"/>
        <end position="387"/>
    </location>
</feature>
<evidence type="ECO:0000256" key="1">
    <source>
        <dbReference type="ARBA" id="ARBA00004651"/>
    </source>
</evidence>
<reference evidence="11" key="1">
    <citation type="submission" date="2006-02" db="EMBL/GenBank/DDBJ databases">
        <title>Complete sequence of chromosome of Rhodoferax ferrireducens DSM 15236.</title>
        <authorList>
            <person name="Copeland A."/>
            <person name="Lucas S."/>
            <person name="Lapidus A."/>
            <person name="Barry K."/>
            <person name="Detter J.C."/>
            <person name="Glavina del Rio T."/>
            <person name="Hammon N."/>
            <person name="Israni S."/>
            <person name="Pitluck S."/>
            <person name="Brettin T."/>
            <person name="Bruce D."/>
            <person name="Han C."/>
            <person name="Tapia R."/>
            <person name="Gilna P."/>
            <person name="Kiss H."/>
            <person name="Schmutz J."/>
            <person name="Larimer F."/>
            <person name="Land M."/>
            <person name="Kyrpides N."/>
            <person name="Ivanova N."/>
            <person name="Richardson P."/>
        </authorList>
    </citation>
    <scope>NUCLEOTIDE SEQUENCE [LARGE SCALE GENOMIC DNA]</scope>
    <source>
        <strain evidence="11">ATCC BAA-621 / DSM 15236 / T118</strain>
    </source>
</reference>
<evidence type="ECO:0000256" key="4">
    <source>
        <dbReference type="ARBA" id="ARBA00022692"/>
    </source>
</evidence>
<keyword evidence="6 7" id="KW-0472">Membrane</keyword>
<evidence type="ECO:0000256" key="2">
    <source>
        <dbReference type="ARBA" id="ARBA00005236"/>
    </source>
</evidence>
<dbReference type="RefSeq" id="WP_011464235.1">
    <property type="nucleotide sequence ID" value="NC_007908.1"/>
</dbReference>
<dbReference type="HOGENOM" id="CLU_005531_2_0_4"/>
<organism evidence="10 11">
    <name type="scientific">Albidiferax ferrireducens (strain ATCC BAA-621 / DSM 15236 / T118)</name>
    <name type="common">Rhodoferax ferrireducens</name>
    <dbReference type="NCBI Taxonomy" id="338969"/>
    <lineage>
        <taxon>Bacteria</taxon>
        <taxon>Pseudomonadati</taxon>
        <taxon>Pseudomonadota</taxon>
        <taxon>Betaproteobacteria</taxon>
        <taxon>Burkholderiales</taxon>
        <taxon>Comamonadaceae</taxon>
        <taxon>Rhodoferax</taxon>
    </lineage>
</organism>
<comment type="subcellular location">
    <subcellularLocation>
        <location evidence="1">Cell membrane</location>
        <topology evidence="1">Multi-pass membrane protein</topology>
    </subcellularLocation>
</comment>
<sequence>MKALDRKLLRDLRLMWSQALTIALVVASSVAGFITTFSAYDALSWSRDLYYADARFADVFATLKRAPLSLERQFETIAGAAHVETSLTELVPITIPNVADPIIGRLIGLDARSPQRLNKVHLRSGRMIAAHHSGAIEALVSEGFAVGRQLKPGDRIGALINGRREELLLVGIALSPEYIFAGMAGSPDQRGFGVFWIDRQALAAAYNMEGAFNQVAVRLGPGATEGPVIDQLDRLLTPYGGISAHGRDQQMSHMMLNSEIQEQRVLGTVLPSIFLAVAGFLLNVVLSRQIATQREQIAALKALGYENRAIGLHYLKLVLIIVVFGLALGLAIGATLGHWFVGIYADFFRFPQLRYRVRPELILAAISVATAAAVLATLTAIRATVRLAPAEAMRPPAPGLYKPMLIERWGLQHWFSPAVRMILRTMERRPLRTALTVFGIAVAMAIVITGSFWRDSIGGLMDTQFNQVLRGDVSIGLIEATPTRIQHEMAKLPHVTAVEGVRTVAARLVNANHSWRGAIQGKPEQPELHRIVGLERQVFKPPRSGLLLTDRLADRLKVKPGDTVRLEFLEGRREALDINVAGVVTEMLGMNAYIERHALNALLREGDIVNQLTVAVDRGHDAELLNELKELPRVAIAVSKSVMKRNIEEVTARNLMVFSGILTAFATVIAIGVVYNNARIALAERAWELASLRVLGFTRGEVSAFLLGELAIEIALATPLGMALGYFLASTIVGLIKTDEFYFPFVIHPATYAYAVLCVFGAGIVSALVVRRRVDTLDLVGVLKTRE</sequence>
<feature type="domain" description="ABC3 transporter permease C-terminal" evidence="8">
    <location>
        <begin position="661"/>
        <end position="773"/>
    </location>
</feature>
<proteinExistence type="inferred from homology"/>
<keyword evidence="4 7" id="KW-0812">Transmembrane</keyword>
<feature type="transmembrane region" description="Helical" evidence="7">
    <location>
        <begin position="265"/>
        <end position="286"/>
    </location>
</feature>
<evidence type="ECO:0000256" key="7">
    <source>
        <dbReference type="SAM" id="Phobius"/>
    </source>
</evidence>
<dbReference type="AlphaFoldDB" id="Q21X36"/>
<evidence type="ECO:0000259" key="8">
    <source>
        <dbReference type="Pfam" id="PF02687"/>
    </source>
</evidence>
<evidence type="ECO:0000256" key="3">
    <source>
        <dbReference type="ARBA" id="ARBA00022475"/>
    </source>
</evidence>
<dbReference type="EMBL" id="CP000267">
    <property type="protein sequence ID" value="ABD69667.1"/>
    <property type="molecule type" value="Genomic_DNA"/>
</dbReference>
<protein>
    <recommendedName>
        <fullName evidence="12">ABC transporter permease</fullName>
    </recommendedName>
</protein>
<evidence type="ECO:0000256" key="5">
    <source>
        <dbReference type="ARBA" id="ARBA00022989"/>
    </source>
</evidence>
<name>Q21X36_ALBFT</name>
<keyword evidence="11" id="KW-1185">Reference proteome</keyword>
<accession>Q21X36</accession>
<dbReference type="Pfam" id="PF02687">
    <property type="entry name" value="FtsX"/>
    <property type="match status" value="2"/>
</dbReference>
<feature type="transmembrane region" description="Helical" evidence="7">
    <location>
        <begin position="431"/>
        <end position="453"/>
    </location>
</feature>
<evidence type="ECO:0000313" key="10">
    <source>
        <dbReference type="EMBL" id="ABD69667.1"/>
    </source>
</evidence>
<dbReference type="InterPro" id="IPR051447">
    <property type="entry name" value="Lipoprotein-release_system"/>
</dbReference>
<dbReference type="eggNOG" id="COG0577">
    <property type="taxonomic scope" value="Bacteria"/>
</dbReference>